<evidence type="ECO:0000256" key="1">
    <source>
        <dbReference type="SAM" id="MobiDB-lite"/>
    </source>
</evidence>
<sequence>MRDQDSKSLNNEQEHLQLLQSKLKELKEQEEKTQPTKQTLVKGVPESVKDKLIQQTKQNAQNKNSNNTQPLFGNSVSIIEEQNKTKPIVEIQKEKVDEKMDLEINRN</sequence>
<keyword evidence="3" id="KW-1185">Reference proteome</keyword>
<reference evidence="2 3" key="1">
    <citation type="journal article" date="2015" name="Sci. Rep.">
        <title>Genome of the facultative scuticociliatosis pathogen Pseudocohnilembus persalinus provides insight into its virulence through horizontal gene transfer.</title>
        <authorList>
            <person name="Xiong J."/>
            <person name="Wang G."/>
            <person name="Cheng J."/>
            <person name="Tian M."/>
            <person name="Pan X."/>
            <person name="Warren A."/>
            <person name="Jiang C."/>
            <person name="Yuan D."/>
            <person name="Miao W."/>
        </authorList>
    </citation>
    <scope>NUCLEOTIDE SEQUENCE [LARGE SCALE GENOMIC DNA]</scope>
    <source>
        <strain evidence="2">36N120E</strain>
    </source>
</reference>
<dbReference type="Proteomes" id="UP000054937">
    <property type="component" value="Unassembled WGS sequence"/>
</dbReference>
<organism evidence="2 3">
    <name type="scientific">Pseudocohnilembus persalinus</name>
    <name type="common">Ciliate</name>
    <dbReference type="NCBI Taxonomy" id="266149"/>
    <lineage>
        <taxon>Eukaryota</taxon>
        <taxon>Sar</taxon>
        <taxon>Alveolata</taxon>
        <taxon>Ciliophora</taxon>
        <taxon>Intramacronucleata</taxon>
        <taxon>Oligohymenophorea</taxon>
        <taxon>Scuticociliatia</taxon>
        <taxon>Philasterida</taxon>
        <taxon>Pseudocohnilembidae</taxon>
        <taxon>Pseudocohnilembus</taxon>
    </lineage>
</organism>
<evidence type="ECO:0000313" key="3">
    <source>
        <dbReference type="Proteomes" id="UP000054937"/>
    </source>
</evidence>
<name>A0A0V0QEG5_PSEPJ</name>
<protein>
    <submittedName>
        <fullName evidence="2">Uncharacterized protein</fullName>
    </submittedName>
</protein>
<feature type="compositionally biased region" description="Basic and acidic residues" evidence="1">
    <location>
        <begin position="22"/>
        <end position="34"/>
    </location>
</feature>
<gene>
    <name evidence="2" type="ORF">PPERSA_12813</name>
</gene>
<comment type="caution">
    <text evidence="2">The sequence shown here is derived from an EMBL/GenBank/DDBJ whole genome shotgun (WGS) entry which is preliminary data.</text>
</comment>
<feature type="region of interest" description="Disordered" evidence="1">
    <location>
        <begin position="1"/>
        <end position="77"/>
    </location>
</feature>
<evidence type="ECO:0000313" key="2">
    <source>
        <dbReference type="EMBL" id="KRX00594.1"/>
    </source>
</evidence>
<feature type="compositionally biased region" description="Polar residues" evidence="1">
    <location>
        <begin position="53"/>
        <end position="77"/>
    </location>
</feature>
<dbReference type="InParanoid" id="A0A0V0QEG5"/>
<proteinExistence type="predicted"/>
<dbReference type="EMBL" id="LDAU01000184">
    <property type="protein sequence ID" value="KRX00594.1"/>
    <property type="molecule type" value="Genomic_DNA"/>
</dbReference>
<dbReference type="AlphaFoldDB" id="A0A0V0QEG5"/>
<accession>A0A0V0QEG5</accession>